<dbReference type="Pfam" id="PF22902">
    <property type="entry name" value="NOMO1-like_9th"/>
    <property type="match status" value="1"/>
</dbReference>
<dbReference type="SUPFAM" id="SSF49478">
    <property type="entry name" value="Cna protein B-type domain"/>
    <property type="match status" value="1"/>
</dbReference>
<accession>A0ABM0M269</accession>
<name>A0ABM0M269_SACKO</name>
<feature type="domain" description="NOMO seventh transthyretin-like" evidence="13">
    <location>
        <begin position="578"/>
        <end position="650"/>
    </location>
</feature>
<dbReference type="Pfam" id="PF22898">
    <property type="entry name" value="NOMO1-like_1st"/>
    <property type="match status" value="1"/>
</dbReference>
<dbReference type="InterPro" id="IPR051417">
    <property type="entry name" value="SDr/BOS_complex"/>
</dbReference>
<feature type="region of interest" description="Disordered" evidence="7">
    <location>
        <begin position="679"/>
        <end position="717"/>
    </location>
</feature>
<feature type="compositionally biased region" description="Basic and acidic residues" evidence="7">
    <location>
        <begin position="687"/>
        <end position="717"/>
    </location>
</feature>
<evidence type="ECO:0000256" key="7">
    <source>
        <dbReference type="SAM" id="MobiDB-lite"/>
    </source>
</evidence>
<dbReference type="RefSeq" id="XP_006814110.1">
    <property type="nucleotide sequence ID" value="XM_006814047.1"/>
</dbReference>
<keyword evidence="5 8" id="KW-1133">Transmembrane helix</keyword>
<dbReference type="SUPFAM" id="SSF49452">
    <property type="entry name" value="Starch-binding domain-like"/>
    <property type="match status" value="2"/>
</dbReference>
<dbReference type="Pfam" id="PF23660">
    <property type="entry name" value="NOMO_8th"/>
    <property type="match status" value="1"/>
</dbReference>
<dbReference type="InterPro" id="IPR055074">
    <property type="entry name" value="NOMO1-3_2nd"/>
</dbReference>
<evidence type="ECO:0000256" key="5">
    <source>
        <dbReference type="ARBA" id="ARBA00022989"/>
    </source>
</evidence>
<feature type="domain" description="NOMO second beta-sandwich" evidence="12">
    <location>
        <begin position="314"/>
        <end position="381"/>
    </location>
</feature>
<evidence type="ECO:0000256" key="3">
    <source>
        <dbReference type="ARBA" id="ARBA00022729"/>
    </source>
</evidence>
<evidence type="ECO:0000259" key="11">
    <source>
        <dbReference type="Pfam" id="PF22902"/>
    </source>
</evidence>
<keyword evidence="18" id="KW-1185">Reference proteome</keyword>
<organism evidence="18 19">
    <name type="scientific">Saccoglossus kowalevskii</name>
    <name type="common">Acorn worm</name>
    <dbReference type="NCBI Taxonomy" id="10224"/>
    <lineage>
        <taxon>Eukaryota</taxon>
        <taxon>Metazoa</taxon>
        <taxon>Hemichordata</taxon>
        <taxon>Enteropneusta</taxon>
        <taxon>Harrimaniidae</taxon>
        <taxon>Saccoglossus</taxon>
    </lineage>
</organism>
<dbReference type="Pfam" id="PF23192">
    <property type="entry name" value="NOMO_12th"/>
    <property type="match status" value="1"/>
</dbReference>
<dbReference type="Gene3D" id="2.60.40.10">
    <property type="entry name" value="Immunoglobulins"/>
    <property type="match status" value="1"/>
</dbReference>
<dbReference type="InterPro" id="IPR056187">
    <property type="entry name" value="NOMO_8th"/>
</dbReference>
<evidence type="ECO:0000259" key="16">
    <source>
        <dbReference type="Pfam" id="PF23194"/>
    </source>
</evidence>
<dbReference type="Pfam" id="PF23141">
    <property type="entry name" value="Ig_NOMO"/>
    <property type="match status" value="1"/>
</dbReference>
<dbReference type="GeneID" id="100329044"/>
<evidence type="ECO:0000259" key="15">
    <source>
        <dbReference type="Pfam" id="PF23193"/>
    </source>
</evidence>
<dbReference type="InterPro" id="IPR013784">
    <property type="entry name" value="Carb-bd-like_fold"/>
</dbReference>
<evidence type="ECO:0000256" key="4">
    <source>
        <dbReference type="ARBA" id="ARBA00022824"/>
    </source>
</evidence>
<comment type="subcellular location">
    <subcellularLocation>
        <location evidence="1">Endoplasmic reticulum membrane</location>
        <topology evidence="1">Single-pass type I membrane protein</topology>
    </subcellularLocation>
</comment>
<feature type="domain" description="NOMO third transthyretin-like" evidence="15">
    <location>
        <begin position="214"/>
        <end position="311"/>
    </location>
</feature>
<feature type="domain" description="NOMO second beta-sandwich" evidence="12">
    <location>
        <begin position="114"/>
        <end position="202"/>
    </location>
</feature>
<evidence type="ECO:0000256" key="2">
    <source>
        <dbReference type="ARBA" id="ARBA00022692"/>
    </source>
</evidence>
<feature type="signal peptide" evidence="9">
    <location>
        <begin position="1"/>
        <end position="21"/>
    </location>
</feature>
<dbReference type="Proteomes" id="UP000694865">
    <property type="component" value="Unplaced"/>
</dbReference>
<evidence type="ECO:0000256" key="1">
    <source>
        <dbReference type="ARBA" id="ARBA00004115"/>
    </source>
</evidence>
<evidence type="ECO:0000256" key="9">
    <source>
        <dbReference type="SAM" id="SignalP"/>
    </source>
</evidence>
<feature type="domain" description="NOMO-like N-terminal beta-sandwich" evidence="10">
    <location>
        <begin position="28"/>
        <end position="112"/>
    </location>
</feature>
<dbReference type="InterPro" id="IPR056191">
    <property type="entry name" value="NOMO_12th"/>
</dbReference>
<reference evidence="19" key="1">
    <citation type="submission" date="2025-08" db="UniProtKB">
        <authorList>
            <consortium name="RefSeq"/>
        </authorList>
    </citation>
    <scope>IDENTIFICATION</scope>
    <source>
        <tissue evidence="19">Testes</tissue>
    </source>
</reference>
<sequence length="1204" mass="133523">MYLQFATLIGIFISHAIQVTAQDFLGCGGFVKSDVEISFSRVEVKLYTKQGSLKYQTDCAPNNGYFLIPIYDKGDFILKVEPPIGWTFDPSTVELSIDGKSDPCSKGEDINFKFNGFSINGRVISKGMSEGPAGVRISLKKKPSMDVLQEILTDIGGKYVFSKVMPGDYIVTASHPLWKFETSTAKYTVTKENGNLGDQLVVNGYDVNGEVRSEGEAIQGVAFLLFSNNVQKQDIHGCDFTPVKGFTSAEQSKLLCNVESDKNGKFLFPSLPSGHYWLIPFYKGEHITFDVVPDKLNFDVSFESVKLEPIFQVEGFSVTGKVLDRVKGSGLSGVSIKLDGKPQTLSEATGMYRLDKVTSGSYVVEAQIDDVFFDAMTVKITPNTPQLPDITAMSFNLCGKVILDAVPENFPMAAERQVTFNLAGSDHVTTLTAKADGSFCSPVKPGNYVIKVIVKDTEAEAGLKIIPAQHSVTITNKPFKDVIFTQFKAKVTGLIKCLGVCGSLSINVASKDRDGDERSVQISQGTKQASFIINNVLPGKYIATVIQDEWCWKEKTVQFEVVDKDVGGVEFVQSGFVMKCTTSHSMILEYVHTATSKSGGKLTADKGLNQFCLLQSGQYTFTPHSCHQFERDVYTYDTASNEILAFTAVKHLVSGTLVTNERVQDMILTIQSSIETEPPINITPLKSKQEIERDEKVKQSPSAGKDEKNKNKSKESKMADLKGPFTYEYSYYARSAEKLIITPSSAEFLFYPPLHEVTVLSESCPTVVPPFEGRLGVFLVGSIVPALRDVDITITPESPASDVHNILIKTDDTGKYRVGPLHDSLQYGVSANKEGYILTAIDGKHGSFKAFKLGEIIIEVFDEDETPLQGVLLSLSGGNFRSNNLTQDKGLMHFGNLKPGQYFLRPMMKEYKFEPSSQMMEVLEGTTVKLQIKGFRVAFSCYGRIMSLNGEPEPGISIQALGIDNCGEILEETISDHDGTFRMRGLQPQCTYELKVTIGEENGHVARAAPEHRIIKVENQDITDVRIIVFRKFNQFDIGGNIITAVEHLPTLKLLLFSEDNQDSALHTLTLGTNHFFQFPTLPIDGMRYIIKVESSLAKSNFDYTLPTVSFTTEGYQKHVTLKFEPKRRNLDQEIGQGSYITLPLILLAVYVAYNHTKIRPYIQQFAKSIPVVKPTFSKPTIAKEEIEPEETVKYRKKVKTRKT</sequence>
<evidence type="ECO:0000259" key="13">
    <source>
        <dbReference type="Pfam" id="PF23141"/>
    </source>
</evidence>
<evidence type="ECO:0000259" key="12">
    <source>
        <dbReference type="Pfam" id="PF22904"/>
    </source>
</evidence>
<evidence type="ECO:0000256" key="6">
    <source>
        <dbReference type="ARBA" id="ARBA00023136"/>
    </source>
</evidence>
<feature type="transmembrane region" description="Helical" evidence="8">
    <location>
        <begin position="1135"/>
        <end position="1154"/>
    </location>
</feature>
<evidence type="ECO:0000259" key="14">
    <source>
        <dbReference type="Pfam" id="PF23192"/>
    </source>
</evidence>
<feature type="domain" description="NOMO C-terminal transthyretin-like" evidence="14">
    <location>
        <begin position="1034"/>
        <end position="1126"/>
    </location>
</feature>
<evidence type="ECO:0000259" key="10">
    <source>
        <dbReference type="Pfam" id="PF22898"/>
    </source>
</evidence>
<evidence type="ECO:0000259" key="17">
    <source>
        <dbReference type="Pfam" id="PF23660"/>
    </source>
</evidence>
<dbReference type="PANTHER" id="PTHR23303:SF14">
    <property type="entry name" value="BOS COMPLEX SUBUNIT NOMO1-RELATED"/>
    <property type="match status" value="1"/>
</dbReference>
<feature type="domain" description="NOMO eighth prealbumin-like" evidence="17">
    <location>
        <begin position="694"/>
        <end position="774"/>
    </location>
</feature>
<dbReference type="InterPro" id="IPR055075">
    <property type="entry name" value="NOMO-like_N"/>
</dbReference>
<dbReference type="PANTHER" id="PTHR23303">
    <property type="entry name" value="CARBOXYPEPTIDASE REGULATORY REGION-CONTAINING"/>
    <property type="match status" value="1"/>
</dbReference>
<dbReference type="InterPro" id="IPR056190">
    <property type="entry name" value="NOMO_5th"/>
</dbReference>
<dbReference type="InterPro" id="IPR056189">
    <property type="entry name" value="NOMO_3rd"/>
</dbReference>
<gene>
    <name evidence="19" type="primary">LOC100329044</name>
</gene>
<dbReference type="Pfam" id="PF23194">
    <property type="entry name" value="NOMO_5th"/>
    <property type="match status" value="1"/>
</dbReference>
<feature type="domain" description="NOMO fifth transthyretin-like" evidence="16">
    <location>
        <begin position="397"/>
        <end position="484"/>
    </location>
</feature>
<protein>
    <submittedName>
        <fullName evidence="19">Nodal modulator 1</fullName>
    </submittedName>
</protein>
<dbReference type="Pfam" id="PF23193">
    <property type="entry name" value="NOMO_3rd"/>
    <property type="match status" value="1"/>
</dbReference>
<feature type="chain" id="PRO_5045747494" evidence="9">
    <location>
        <begin position="22"/>
        <end position="1204"/>
    </location>
</feature>
<dbReference type="InterPro" id="IPR013783">
    <property type="entry name" value="Ig-like_fold"/>
</dbReference>
<proteinExistence type="predicted"/>
<keyword evidence="4" id="KW-0256">Endoplasmic reticulum</keyword>
<evidence type="ECO:0000313" key="19">
    <source>
        <dbReference type="RefSeq" id="XP_006814110.1"/>
    </source>
</evidence>
<dbReference type="InterPro" id="IPR055073">
    <property type="entry name" value="NOMO1-like_9th"/>
</dbReference>
<dbReference type="InterPro" id="IPR056319">
    <property type="entry name" value="NOMO_7th"/>
</dbReference>
<keyword evidence="3 9" id="KW-0732">Signal</keyword>
<dbReference type="Pfam" id="PF22904">
    <property type="entry name" value="NOMO1-like_2nd"/>
    <property type="match status" value="2"/>
</dbReference>
<keyword evidence="2 8" id="KW-0812">Transmembrane</keyword>
<evidence type="ECO:0000313" key="18">
    <source>
        <dbReference type="Proteomes" id="UP000694865"/>
    </source>
</evidence>
<keyword evidence="6 8" id="KW-0472">Membrane</keyword>
<evidence type="ECO:0000256" key="8">
    <source>
        <dbReference type="SAM" id="Phobius"/>
    </source>
</evidence>
<feature type="domain" description="NOMO-like ninth beta-sandwich" evidence="11">
    <location>
        <begin position="776"/>
        <end position="851"/>
    </location>
</feature>